<gene>
    <name evidence="2" type="ORF">PSDVSF_18670</name>
</gene>
<dbReference type="Proteomes" id="UP001053296">
    <property type="component" value="Chromosome"/>
</dbReference>
<dbReference type="RefSeq" id="WP_229590619.1">
    <property type="nucleotide sequence ID" value="NZ_AP024485.1"/>
</dbReference>
<feature type="chain" id="PRO_5046376894" evidence="1">
    <location>
        <begin position="36"/>
        <end position="445"/>
    </location>
</feature>
<keyword evidence="3" id="KW-1185">Reference proteome</keyword>
<keyword evidence="1" id="KW-0732">Signal</keyword>
<reference evidence="2" key="1">
    <citation type="journal article" date="2022" name="Arch. Microbiol.">
        <title>Pseudodesulfovibrio sediminis sp. nov., a mesophilic and neutrophilic sulfate-reducing bacterium isolated from sediment of a brackish lake.</title>
        <authorList>
            <person name="Takahashi A."/>
            <person name="Kojima H."/>
            <person name="Watanabe M."/>
            <person name="Fukui M."/>
        </authorList>
    </citation>
    <scope>NUCLEOTIDE SEQUENCE</scope>
    <source>
        <strain evidence="2">SF6</strain>
    </source>
</reference>
<evidence type="ECO:0000313" key="2">
    <source>
        <dbReference type="EMBL" id="BCS88625.1"/>
    </source>
</evidence>
<name>A0ABM7P6Q7_9BACT</name>
<proteinExistence type="predicted"/>
<organism evidence="2 3">
    <name type="scientific">Pseudodesulfovibrio sediminis</name>
    <dbReference type="NCBI Taxonomy" id="2810563"/>
    <lineage>
        <taxon>Bacteria</taxon>
        <taxon>Pseudomonadati</taxon>
        <taxon>Thermodesulfobacteriota</taxon>
        <taxon>Desulfovibrionia</taxon>
        <taxon>Desulfovibrionales</taxon>
        <taxon>Desulfovibrionaceae</taxon>
    </lineage>
</organism>
<feature type="signal peptide" evidence="1">
    <location>
        <begin position="1"/>
        <end position="35"/>
    </location>
</feature>
<evidence type="ECO:0000256" key="1">
    <source>
        <dbReference type="SAM" id="SignalP"/>
    </source>
</evidence>
<dbReference type="EMBL" id="AP024485">
    <property type="protein sequence ID" value="BCS88625.1"/>
    <property type="molecule type" value="Genomic_DNA"/>
</dbReference>
<sequence length="445" mass="49753">MKNNNINILSALNLMATVFLSLCVLSVLCVVPAQAEDEEVKGLMEVNLSVKPDPLAPTVEKSIDHLYAVLQKKGPAFDMAQIQDMLDFVMDTPGDPKDIEPAKRFGGKGICLRRQVSTDLERILRFFYNPEIPNFLLCPAVLAQSGWREGSEFLARDKGMWEELDNLATPIIVRGKEYEMTAPDSFAEAYYLYDLNRLMILCTYRDKRILISVTEQADKSDVGRKGAILNDQEWDYFYSGIPGLNKGMIGWMDTFTYASGSVQVYVEDLTGAPTTTVFLFKWLKAGWAGLNVVKRSHIYDGTLRYARSFAKVMESTNLTPDMVATAMKEVAQLTEADMEKLMKEYSVNFEARFKSNPKLETNDYAEIIENGDYLNVLDNKSRRSLLALEKLKSLLGMETLVSVGSAPVPVQAVTEVPVEEDVEKVVVPLETAKDAGIQSEIIPEG</sequence>
<protein>
    <submittedName>
        <fullName evidence="2">Uncharacterized protein</fullName>
    </submittedName>
</protein>
<evidence type="ECO:0000313" key="3">
    <source>
        <dbReference type="Proteomes" id="UP001053296"/>
    </source>
</evidence>
<accession>A0ABM7P6Q7</accession>